<sequence>MDEAALELPRPIASYASREMASTSSCQIDGEWINDVRARVNLVQSMHHPKRSCTIFRVPEHIRRLDREAYEPLIVSLGPFHNGKLGCSFMECHKWQCVRHLLSRHPSPEHASQLLNQCLLELKKQDNNVRSCYSEALCLSTQEMALIMLLDGCFIIYLMLKMCPRKESLIKKERTKEKGIAKEIEKLAGEAREGEVVLNIDEKDELLDSPTVAGLFTMDVVVYDLLKLENQIPFFIIQLLFDHLKVCEDGQINLVDLALRLFGGIHPKESISFKKKSPGEYHHLLHLFYSSRIPSEKPVESTSAPGEAAPSQGASTSAPTSKSIPGCIELVKWRKAEVDPPRRSPTTAPKWFPSATELDRAGIKFERKEQADSFLNIKFQKRKIPPPLCLGKLFLMLRSGRMEIPPLQIYDYTGPLFRNLIAFEQCYFDTEMYITIYALFMDCIIDQAEDVQLLYLRGILEHGLSNDQTVADLINQLRSKIHHFPEKNYLLNQIEEVNSFYEVTCHKRVAALRRDYCSSPWATISVLAAAFLLLLTVEQAIFSAMSYVQPLQKG</sequence>
<name>A0A8B7BKT1_PHODC</name>
<reference evidence="2" key="1">
    <citation type="journal article" date="2019" name="Nat. Commun.">
        <title>Genome-wide association mapping of date palm fruit traits.</title>
        <authorList>
            <person name="Hazzouri K.M."/>
            <person name="Gros-Balthazard M."/>
            <person name="Flowers J.M."/>
            <person name="Copetti D."/>
            <person name="Lemansour A."/>
            <person name="Lebrun M."/>
            <person name="Masmoudi K."/>
            <person name="Ferrand S."/>
            <person name="Dhar M.I."/>
            <person name="Fresquez Z.A."/>
            <person name="Rosas U."/>
            <person name="Zhang J."/>
            <person name="Talag J."/>
            <person name="Lee S."/>
            <person name="Kudrna D."/>
            <person name="Powell R.F."/>
            <person name="Leitch I.J."/>
            <person name="Krueger R.R."/>
            <person name="Wing R.A."/>
            <person name="Amiri K.M.A."/>
            <person name="Purugganan M.D."/>
        </authorList>
    </citation>
    <scope>NUCLEOTIDE SEQUENCE [LARGE SCALE GENOMIC DNA]</scope>
    <source>
        <strain evidence="2">cv. Khalas</strain>
    </source>
</reference>
<proteinExistence type="predicted"/>
<feature type="compositionally biased region" description="Polar residues" evidence="1">
    <location>
        <begin position="312"/>
        <end position="322"/>
    </location>
</feature>
<accession>A0A8B7BKT1</accession>
<dbReference type="KEGG" id="pda:103699638"/>
<keyword evidence="2" id="KW-1185">Reference proteome</keyword>
<organism evidence="2 3">
    <name type="scientific">Phoenix dactylifera</name>
    <name type="common">Date palm</name>
    <dbReference type="NCBI Taxonomy" id="42345"/>
    <lineage>
        <taxon>Eukaryota</taxon>
        <taxon>Viridiplantae</taxon>
        <taxon>Streptophyta</taxon>
        <taxon>Embryophyta</taxon>
        <taxon>Tracheophyta</taxon>
        <taxon>Spermatophyta</taxon>
        <taxon>Magnoliopsida</taxon>
        <taxon>Liliopsida</taxon>
        <taxon>Arecaceae</taxon>
        <taxon>Coryphoideae</taxon>
        <taxon>Phoeniceae</taxon>
        <taxon>Phoenix</taxon>
    </lineage>
</organism>
<evidence type="ECO:0000313" key="2">
    <source>
        <dbReference type="Proteomes" id="UP000228380"/>
    </source>
</evidence>
<protein>
    <submittedName>
        <fullName evidence="3">UPF0481 protein At3g47200-like</fullName>
    </submittedName>
</protein>
<feature type="region of interest" description="Disordered" evidence="1">
    <location>
        <begin position="296"/>
        <end position="322"/>
    </location>
</feature>
<evidence type="ECO:0000256" key="1">
    <source>
        <dbReference type="SAM" id="MobiDB-lite"/>
    </source>
</evidence>
<dbReference type="GeneID" id="103699638"/>
<dbReference type="RefSeq" id="XP_008779873.3">
    <property type="nucleotide sequence ID" value="XM_008781651.3"/>
</dbReference>
<reference evidence="3" key="2">
    <citation type="submission" date="2025-08" db="UniProtKB">
        <authorList>
            <consortium name="RefSeq"/>
        </authorList>
    </citation>
    <scope>IDENTIFICATION</scope>
    <source>
        <tissue evidence="3">Young leaves</tissue>
    </source>
</reference>
<dbReference type="PANTHER" id="PTHR31170">
    <property type="entry name" value="BNAC04G53230D PROTEIN"/>
    <property type="match status" value="1"/>
</dbReference>
<evidence type="ECO:0000313" key="3">
    <source>
        <dbReference type="RefSeq" id="XP_008779873.3"/>
    </source>
</evidence>
<gene>
    <name evidence="3" type="primary">LOC103699638</name>
</gene>
<dbReference type="AlphaFoldDB" id="A0A8B7BKT1"/>
<dbReference type="Pfam" id="PF03140">
    <property type="entry name" value="DUF247"/>
    <property type="match status" value="1"/>
</dbReference>
<dbReference type="OrthoDB" id="1936937at2759"/>
<dbReference type="Proteomes" id="UP000228380">
    <property type="component" value="Chromosome 1"/>
</dbReference>
<dbReference type="PANTHER" id="PTHR31170:SF25">
    <property type="entry name" value="BNAA09G04570D PROTEIN"/>
    <property type="match status" value="1"/>
</dbReference>
<dbReference type="InterPro" id="IPR004158">
    <property type="entry name" value="DUF247_pln"/>
</dbReference>